<keyword evidence="5" id="KW-0234">DNA repair</keyword>
<keyword evidence="5" id="KW-0233">DNA recombination</keyword>
<comment type="similarity">
    <text evidence="5">Belongs to the helicase family.</text>
</comment>
<dbReference type="InterPro" id="IPR027417">
    <property type="entry name" value="P-loop_NTPase"/>
</dbReference>
<feature type="zinc finger region" description="C3H1-type" evidence="4">
    <location>
        <begin position="1358"/>
        <end position="1385"/>
    </location>
</feature>
<evidence type="ECO:0000313" key="9">
    <source>
        <dbReference type="Proteomes" id="UP000553632"/>
    </source>
</evidence>
<keyword evidence="5" id="KW-0227">DNA damage</keyword>
<dbReference type="Pfam" id="PF10551">
    <property type="entry name" value="MULE"/>
    <property type="match status" value="1"/>
</dbReference>
<dbReference type="InterPro" id="IPR018289">
    <property type="entry name" value="MULE_transposase_dom"/>
</dbReference>
<keyword evidence="1 4" id="KW-0479">Metal-binding</keyword>
<keyword evidence="9" id="KW-1185">Reference proteome</keyword>
<dbReference type="PANTHER" id="PTHR47642">
    <property type="entry name" value="ATP-DEPENDENT DNA HELICASE"/>
    <property type="match status" value="1"/>
</dbReference>
<dbReference type="GO" id="GO:0016787">
    <property type="term" value="F:hydrolase activity"/>
    <property type="evidence" value="ECO:0007669"/>
    <property type="project" value="UniProtKB-KW"/>
</dbReference>
<keyword evidence="2 4" id="KW-0863">Zinc-finger</keyword>
<feature type="compositionally biased region" description="Basic and acidic residues" evidence="6">
    <location>
        <begin position="688"/>
        <end position="699"/>
    </location>
</feature>
<dbReference type="Gene3D" id="2.30.30.940">
    <property type="match status" value="1"/>
</dbReference>
<name>A0A7J6TRF9_PEROL</name>
<feature type="compositionally biased region" description="Low complexity" evidence="6">
    <location>
        <begin position="1222"/>
        <end position="1232"/>
    </location>
</feature>
<dbReference type="InterPro" id="IPR000571">
    <property type="entry name" value="Znf_CCCH"/>
</dbReference>
<evidence type="ECO:0000256" key="1">
    <source>
        <dbReference type="ARBA" id="ARBA00022723"/>
    </source>
</evidence>
<keyword evidence="5" id="KW-0067">ATP-binding</keyword>
<dbReference type="OMA" id="TEACDER"/>
<keyword evidence="5" id="KW-0347">Helicase</keyword>
<dbReference type="GO" id="GO:0008270">
    <property type="term" value="F:zinc ion binding"/>
    <property type="evidence" value="ECO:0007669"/>
    <property type="project" value="UniProtKB-KW"/>
</dbReference>
<evidence type="ECO:0000313" key="8">
    <source>
        <dbReference type="EMBL" id="KAF4747172.1"/>
    </source>
</evidence>
<evidence type="ECO:0000256" key="6">
    <source>
        <dbReference type="SAM" id="MobiDB-lite"/>
    </source>
</evidence>
<dbReference type="GO" id="GO:0043139">
    <property type="term" value="F:5'-3' DNA helicase activity"/>
    <property type="evidence" value="ECO:0007669"/>
    <property type="project" value="UniProtKB-EC"/>
</dbReference>
<dbReference type="Pfam" id="PF05970">
    <property type="entry name" value="PIF1"/>
    <property type="match status" value="1"/>
</dbReference>
<feature type="domain" description="C3H1-type" evidence="7">
    <location>
        <begin position="1358"/>
        <end position="1385"/>
    </location>
</feature>
<dbReference type="Pfam" id="PF00642">
    <property type="entry name" value="zf-CCCH"/>
    <property type="match status" value="1"/>
</dbReference>
<reference evidence="8 9" key="1">
    <citation type="submission" date="2020-04" db="EMBL/GenBank/DDBJ databases">
        <title>Perkinsus olseni comparative genomics.</title>
        <authorList>
            <person name="Bogema D.R."/>
        </authorList>
    </citation>
    <scope>NUCLEOTIDE SEQUENCE [LARGE SCALE GENOMIC DNA]</scope>
    <source>
        <strain evidence="8 9">ATCC PRA-207</strain>
    </source>
</reference>
<comment type="cofactor">
    <cofactor evidence="5">
        <name>Mg(2+)</name>
        <dbReference type="ChEBI" id="CHEBI:18420"/>
    </cofactor>
</comment>
<dbReference type="PROSITE" id="PS50103">
    <property type="entry name" value="ZF_C3H1"/>
    <property type="match status" value="2"/>
</dbReference>
<feature type="non-terminal residue" evidence="8">
    <location>
        <position position="1"/>
    </location>
</feature>
<dbReference type="GO" id="GO:0006310">
    <property type="term" value="P:DNA recombination"/>
    <property type="evidence" value="ECO:0007669"/>
    <property type="project" value="UniProtKB-KW"/>
</dbReference>
<feature type="zinc finger region" description="C3H1-type" evidence="4">
    <location>
        <begin position="1279"/>
        <end position="1306"/>
    </location>
</feature>
<comment type="caution">
    <text evidence="8">The sequence shown here is derived from an EMBL/GenBank/DDBJ whole genome shotgun (WGS) entry which is preliminary data.</text>
</comment>
<dbReference type="SMART" id="SM00356">
    <property type="entry name" value="ZnF_C3H1"/>
    <property type="match status" value="2"/>
</dbReference>
<evidence type="ECO:0000256" key="5">
    <source>
        <dbReference type="RuleBase" id="RU363044"/>
    </source>
</evidence>
<evidence type="ECO:0000259" key="7">
    <source>
        <dbReference type="PROSITE" id="PS50103"/>
    </source>
</evidence>
<dbReference type="EMBL" id="JABANO010009253">
    <property type="protein sequence ID" value="KAF4747172.1"/>
    <property type="molecule type" value="Genomic_DNA"/>
</dbReference>
<dbReference type="GO" id="GO:0005524">
    <property type="term" value="F:ATP binding"/>
    <property type="evidence" value="ECO:0007669"/>
    <property type="project" value="UniProtKB-KW"/>
</dbReference>
<dbReference type="SUPFAM" id="SSF52540">
    <property type="entry name" value="P-loop containing nucleoside triphosphate hydrolases"/>
    <property type="match status" value="2"/>
</dbReference>
<evidence type="ECO:0000256" key="4">
    <source>
        <dbReference type="PROSITE-ProRule" id="PRU00723"/>
    </source>
</evidence>
<proteinExistence type="inferred from homology"/>
<gene>
    <name evidence="8" type="ORF">FOZ63_003372</name>
</gene>
<feature type="region of interest" description="Disordered" evidence="6">
    <location>
        <begin position="1198"/>
        <end position="1275"/>
    </location>
</feature>
<organism evidence="8 9">
    <name type="scientific">Perkinsus olseni</name>
    <name type="common">Perkinsus atlanticus</name>
    <dbReference type="NCBI Taxonomy" id="32597"/>
    <lineage>
        <taxon>Eukaryota</taxon>
        <taxon>Sar</taxon>
        <taxon>Alveolata</taxon>
        <taxon>Perkinsozoa</taxon>
        <taxon>Perkinsea</taxon>
        <taxon>Perkinsida</taxon>
        <taxon>Perkinsidae</taxon>
        <taxon>Perkinsus</taxon>
    </lineage>
</organism>
<dbReference type="Gene3D" id="3.40.50.300">
    <property type="entry name" value="P-loop containing nucleotide triphosphate hydrolases"/>
    <property type="match status" value="1"/>
</dbReference>
<dbReference type="SUPFAM" id="SSF90229">
    <property type="entry name" value="CCCH zinc finger"/>
    <property type="match status" value="2"/>
</dbReference>
<sequence>MVNPSDTPSLDPDQQRAVNHITDRIRNSPAEENRYFITGYPGTGKTLLARNLMQKLTKDHDIISLSWNALTARTLEGETIMSFFGLGYDNTGIVGDNAYMRSEGILTQKMIKSLPSENKRRLLQEKVAIIIDEVGCLHNTIFASISQTLTYLRTGRNDPMVFFGNIPIIMVGDVCQLGPVELCDCSEQYPASEYPTRPCWQSSIWEKMKTQVIYLTRFHRGSDQDYLTLLSEIRQKDYYKVGVPMFSESSILTLEAIRDRDGGKKAPALPGNAITFEAEDAEHRSTRIAFNVHDVAKMGYRKTLRVKIGCRVMSTVNDRDRRFVNGSMGTVEAVRDQSNPLPCITVRFDHMPDKLVDIKPHDFYVYEEDRVIFSRRQVPLVLAASMTVHKTQGMTLQGAWCRFPFDKAPRGREQDISDYWGRTWLRGAAYTALSRVGDRKRIRVHPLRHSTSLSLDDVLPIFHLDADALKFDEKCRSENLLAERPTTPLAEAPTDPGPTPVQPSAEVLPTESVQAYENTKRELALLRGQMDALRSDFQAHSTRFFLSQQYGASSPSTNPVFYCWLKPHLREAVENLPTEVQANFYRRVSEELTITEACDERILRIAESFLRSEPASYGATHRSYSDRPGRTSPRPEPSRADPAETTSDRESHTGSHIWDDGEHSDRSEDSEFRAEEETDDGEGSTDPSYHEDEMPHAEGDPITEPEFEDQAFTVIGGSLSEVVEDYLAGNPHFALEHGYSIKNLKSRKSCRLQCRRGVSKRYEGKEAREHQKPDWRLWHEFTCKLSRMMVKEKNSRCYFYGLRGAASNGNEWLEHSHPYDTWKCRSRYLPPDVVDDWAFWAAEDPGVSMGDLKSRTLQRNIRGEYSSATTSFLAAGGLSETEKLRNVYRSVKENGKAGLSVSRFLTQVQPLKRDYSTLGEELIPLIASLDAIDEDRASARDVERQLQADQCLLLEDILCERQSEPGKMTSISEFSAVFTSTRMLRNLREAEALGVDTTFNVLHAKAVLGVVCRLTKKGAAKPIAVALLQSESAASIKHVLKQLNRASVLLGFGEYHPSDIVMDGSSALHRAAVDTYGDAARIISCYFHVVQQARKVKVECGLSGHLWRKIKADIETLADSWDRHEWERLRELFMAKWKPGPCTAQDGDSPLFKFLEKFGEYLDPTKWRSHWGTHVLCIAFTLGFERSPEAVRDWSTAMTRFGQPQQKRDKRGQLTEPVIPDNNQQQQPQSNQLVGQDAFGQMDASDSMGMNPQGMAGAMSMGQHPAGNPGGGVPHRELYRKTRMCKYFLQGYCVHGDQCDHAHDVSELRHLPDMRPGGYGHGGGAGRQVSDTAPTSPGSTESHPSGTGDAGSHEREVFRKTRMCKYFQQGYCVHGSDCNYAHDWSEIGHVPDLRKSKSNQFPGAAGVEPKDAQFMNAAAAAAASRAPYVADSGATDAAVLAALSSTAAALNENPNLLVTGPDSSTGLPASQKAMSNTMTASDFLEQAQLLDQIAKALEQLNGSADSSAFTAGDEVRLRLRSYTG</sequence>
<dbReference type="InterPro" id="IPR051055">
    <property type="entry name" value="PIF1_helicase"/>
</dbReference>
<protein>
    <recommendedName>
        <fullName evidence="5">ATP-dependent DNA helicase</fullName>
        <ecNumber evidence="5">5.6.2.3</ecNumber>
    </recommendedName>
</protein>
<dbReference type="Gene3D" id="4.10.1000.10">
    <property type="entry name" value="Zinc finger, CCCH-type"/>
    <property type="match status" value="2"/>
</dbReference>
<feature type="compositionally biased region" description="Polar residues" evidence="6">
    <location>
        <begin position="1329"/>
        <end position="1345"/>
    </location>
</feature>
<keyword evidence="3 4" id="KW-0862">Zinc</keyword>
<dbReference type="Proteomes" id="UP000553632">
    <property type="component" value="Unassembled WGS sequence"/>
</dbReference>
<evidence type="ECO:0000256" key="2">
    <source>
        <dbReference type="ARBA" id="ARBA00022771"/>
    </source>
</evidence>
<feature type="domain" description="C3H1-type" evidence="7">
    <location>
        <begin position="1279"/>
        <end position="1306"/>
    </location>
</feature>
<dbReference type="EC" id="5.6.2.3" evidence="5"/>
<feature type="region of interest" description="Disordered" evidence="6">
    <location>
        <begin position="482"/>
        <end position="503"/>
    </location>
</feature>
<feature type="compositionally biased region" description="Gly residues" evidence="6">
    <location>
        <begin position="1317"/>
        <end position="1326"/>
    </location>
</feature>
<dbReference type="InterPro" id="IPR036855">
    <property type="entry name" value="Znf_CCCH_sf"/>
</dbReference>
<dbReference type="InterPro" id="IPR010285">
    <property type="entry name" value="DNA_helicase_pif1-like_DEAD"/>
</dbReference>
<comment type="catalytic activity">
    <reaction evidence="5">
        <text>ATP + H2O = ADP + phosphate + H(+)</text>
        <dbReference type="Rhea" id="RHEA:13065"/>
        <dbReference type="ChEBI" id="CHEBI:15377"/>
        <dbReference type="ChEBI" id="CHEBI:15378"/>
        <dbReference type="ChEBI" id="CHEBI:30616"/>
        <dbReference type="ChEBI" id="CHEBI:43474"/>
        <dbReference type="ChEBI" id="CHEBI:456216"/>
        <dbReference type="EC" id="5.6.2.3"/>
    </reaction>
</comment>
<dbReference type="GO" id="GO:0006281">
    <property type="term" value="P:DNA repair"/>
    <property type="evidence" value="ECO:0007669"/>
    <property type="project" value="UniProtKB-KW"/>
</dbReference>
<keyword evidence="5" id="KW-0378">Hydrolase</keyword>
<feature type="compositionally biased region" description="Basic and acidic residues" evidence="6">
    <location>
        <begin position="636"/>
        <end position="675"/>
    </location>
</feature>
<accession>A0A7J6TRF9</accession>
<dbReference type="GO" id="GO:0000723">
    <property type="term" value="P:telomere maintenance"/>
    <property type="evidence" value="ECO:0007669"/>
    <property type="project" value="InterPro"/>
</dbReference>
<feature type="region of interest" description="Disordered" evidence="6">
    <location>
        <begin position="1312"/>
        <end position="1354"/>
    </location>
</feature>
<keyword evidence="5" id="KW-0547">Nucleotide-binding</keyword>
<evidence type="ECO:0000256" key="3">
    <source>
        <dbReference type="ARBA" id="ARBA00022833"/>
    </source>
</evidence>
<feature type="region of interest" description="Disordered" evidence="6">
    <location>
        <begin position="615"/>
        <end position="705"/>
    </location>
</feature>